<proteinExistence type="predicted"/>
<keyword evidence="2" id="KW-1185">Reference proteome</keyword>
<reference evidence="1 2" key="1">
    <citation type="submission" date="2016-10" db="EMBL/GenBank/DDBJ databases">
        <authorList>
            <person name="de Groot N.N."/>
        </authorList>
    </citation>
    <scope>NUCLEOTIDE SEQUENCE [LARGE SCALE GENOMIC DNA]</scope>
    <source>
        <strain evidence="1 2">CGMCC 4.2023</strain>
    </source>
</reference>
<dbReference type="InterPro" id="IPR016628">
    <property type="entry name" value="ATPase_SAG2001_prd"/>
</dbReference>
<dbReference type="InterPro" id="IPR027417">
    <property type="entry name" value="P-loop_NTPase"/>
</dbReference>
<dbReference type="Pfam" id="PF12846">
    <property type="entry name" value="AAA_10"/>
    <property type="match status" value="1"/>
</dbReference>
<dbReference type="SUPFAM" id="SSF52540">
    <property type="entry name" value="P-loop containing nucleoside triphosphate hydrolases"/>
    <property type="match status" value="1"/>
</dbReference>
<name>A0A1H6DKA1_9ACTN</name>
<protein>
    <submittedName>
        <fullName evidence="1">AAA-like domain-containing protein</fullName>
    </submittedName>
</protein>
<gene>
    <name evidence="1" type="ORF">SAMN05216223_116120</name>
</gene>
<dbReference type="RefSeq" id="WP_235032451.1">
    <property type="nucleotide sequence ID" value="NZ_FNVU01000016.1"/>
</dbReference>
<dbReference type="EMBL" id="FNVU01000016">
    <property type="protein sequence ID" value="SEG85692.1"/>
    <property type="molecule type" value="Genomic_DNA"/>
</dbReference>
<accession>A0A1H6DKA1</accession>
<sequence length="850" mass="92271">MPIRHVAGNVVWTTHGTAWGVWRVSPVNYTHTSAEAKRQRLEQVTSMVKALTGEPVLFSLCPQTDPVRVVRAMTDDIDWGASQEYLDLADRVLTQLEALELTGRTEWLAVPLPTGGFGRASADLVTAACAEVSAALGLVPAAIGTAEEGHRFAQAAAMASTWPSGIGVRPATEAEILWMYGHAARRGVLEPPLPEPGADNGQLCGGRSVAALSEVVLTEGGRGWTPSKSGGRRGHGEGRNPFRALHLQVDTEWGSSFQALLALAEVPKRFAFPGSEFLAVLDEFDFPIDWVCRLNVTSGQKMLRRTRQRARNLIHQEKEFEGEPTGVPPAQVEAVADLQENRERMGASHTEVDVQAMISFCVWGPTPDEAHARALALRSHFSASDYTLTRPVGEQERLWYGMLPGSRTPRVLVGYAQTFLARDFAMAMPWSGSQLGDDSGPLFGLQLTGGGTRPVLVDFARGPATNTSASAAFIGELGAGKSTALKAAMYLVLAAGRKAKWPGSRGRAVAVDRTEDREWERFARACPGSTEVIEVNAAARISLDPLRIFPGKEAARRTESFLTLLLGVIPMSDEGVVLSEAVAAVVAHGGASMQALRAELAERGRTDPAAHGLARKLAAAARKDLSRVIFDPDLPPVRVSIADSVVFSVSALQLPKKSELNSDFRLERMEFEKVMGRALMYLVAAVCRQITFASKDEFAATIWDECWWLTSSPEGQELLLEMLRDGRKNNAAAFMGSHDPNDIGPEDSHLGPVLRGLITHRLLFRQSDRTLARRGLDFLGLDPGDPELLDLVSARLSPGRGELPDGEYAARLGECLYRDQHQRIGTMRVLIPDDPAAHKQIHSTPGRRTA</sequence>
<dbReference type="Gene3D" id="3.40.50.300">
    <property type="entry name" value="P-loop containing nucleotide triphosphate hydrolases"/>
    <property type="match status" value="1"/>
</dbReference>
<organism evidence="1 2">
    <name type="scientific">Actinacidiphila yanglinensis</name>
    <dbReference type="NCBI Taxonomy" id="310779"/>
    <lineage>
        <taxon>Bacteria</taxon>
        <taxon>Bacillati</taxon>
        <taxon>Actinomycetota</taxon>
        <taxon>Actinomycetes</taxon>
        <taxon>Kitasatosporales</taxon>
        <taxon>Streptomycetaceae</taxon>
        <taxon>Actinacidiphila</taxon>
    </lineage>
</organism>
<evidence type="ECO:0000313" key="2">
    <source>
        <dbReference type="Proteomes" id="UP000236754"/>
    </source>
</evidence>
<dbReference type="PIRSF" id="PIRSF015040">
    <property type="entry name" value="ATPase_SAG2001_prd"/>
    <property type="match status" value="1"/>
</dbReference>
<dbReference type="AlphaFoldDB" id="A0A1H6DKA1"/>
<evidence type="ECO:0000313" key="1">
    <source>
        <dbReference type="EMBL" id="SEG85692.1"/>
    </source>
</evidence>
<dbReference type="Proteomes" id="UP000236754">
    <property type="component" value="Unassembled WGS sequence"/>
</dbReference>